<feature type="compositionally biased region" description="Acidic residues" evidence="1">
    <location>
        <begin position="215"/>
        <end position="242"/>
    </location>
</feature>
<protein>
    <submittedName>
        <fullName evidence="2">Uncharacterized protein</fullName>
    </submittedName>
</protein>
<dbReference type="EMBL" id="PDYF01000031">
    <property type="protein sequence ID" value="PHU34189.1"/>
    <property type="molecule type" value="Genomic_DNA"/>
</dbReference>
<name>A0A2G3DT36_9FIRM</name>
<sequence length="381" mass="43932">MNIKSADLNINHHKHRESILGNSVQEEKKTEIKSSVDASEKKSKRTRHKGNDAYKVDLSKEGKAKSEGMSFDEWNKVIEKESAGDNTSSQEKENIELNGSDALTDLENRMKSAFAKIRSGETLSAREEDWLNGELTALASRRFNFAKNLKLSREDAEVLYALRDNIEKRQKIFNDMMQDMNPTESKFGIDLSAVEAYVQQKEMEDELKVMQESLKDEDEEDTEEKVDEKDALDEEFTEESEDLNEKVKEDPLKDEKKAAALIEKTRDAINDVSAQQDEEAATSVEFNKKLEKEYYLTMQMLESDEYGLKDKANALEKFASTSLYYASNREIQNVKAQYDAETMLFSRILFEQFDDLKELIKRNPYKVNVIDQDTVIKLLQK</sequence>
<feature type="region of interest" description="Disordered" evidence="1">
    <location>
        <begin position="1"/>
        <end position="67"/>
    </location>
</feature>
<feature type="compositionally biased region" description="Basic and acidic residues" evidence="1">
    <location>
        <begin position="25"/>
        <end position="41"/>
    </location>
</feature>
<organism evidence="2 3">
    <name type="scientific">Pseudobutyrivibrio ruminis</name>
    <dbReference type="NCBI Taxonomy" id="46206"/>
    <lineage>
        <taxon>Bacteria</taxon>
        <taxon>Bacillati</taxon>
        <taxon>Bacillota</taxon>
        <taxon>Clostridia</taxon>
        <taxon>Lachnospirales</taxon>
        <taxon>Lachnospiraceae</taxon>
        <taxon>Pseudobutyrivibrio</taxon>
    </lineage>
</organism>
<evidence type="ECO:0000313" key="3">
    <source>
        <dbReference type="Proteomes" id="UP000225889"/>
    </source>
</evidence>
<evidence type="ECO:0000256" key="1">
    <source>
        <dbReference type="SAM" id="MobiDB-lite"/>
    </source>
</evidence>
<proteinExistence type="predicted"/>
<comment type="caution">
    <text evidence="2">The sequence shown here is derived from an EMBL/GenBank/DDBJ whole genome shotgun (WGS) entry which is preliminary data.</text>
</comment>
<dbReference type="Proteomes" id="UP000225889">
    <property type="component" value="Unassembled WGS sequence"/>
</dbReference>
<dbReference type="RefSeq" id="WP_099392496.1">
    <property type="nucleotide sequence ID" value="NZ_PDYF01000031.1"/>
</dbReference>
<gene>
    <name evidence="2" type="ORF">CSX01_11520</name>
</gene>
<feature type="region of interest" description="Disordered" evidence="1">
    <location>
        <begin position="212"/>
        <end position="250"/>
    </location>
</feature>
<feature type="compositionally biased region" description="Basic and acidic residues" evidence="1">
    <location>
        <begin position="49"/>
        <end position="66"/>
    </location>
</feature>
<dbReference type="AlphaFoldDB" id="A0A2G3DT36"/>
<reference evidence="2 3" key="2">
    <citation type="submission" date="2017-10" db="EMBL/GenBank/DDBJ databases">
        <authorList>
            <person name="Banno H."/>
            <person name="Chua N.-H."/>
        </authorList>
    </citation>
    <scope>NUCLEOTIDE SEQUENCE [LARGE SCALE GENOMIC DNA]</scope>
    <source>
        <strain evidence="2 3">JK626</strain>
    </source>
</reference>
<evidence type="ECO:0000313" key="2">
    <source>
        <dbReference type="EMBL" id="PHU34189.1"/>
    </source>
</evidence>
<accession>A0A2G3DT36</accession>
<reference evidence="2 3" key="1">
    <citation type="submission" date="2017-10" db="EMBL/GenBank/DDBJ databases">
        <title>Resolving the taxonomy of Roseburia spp., Eubacterium rectale and Agathobacter spp. through phylogenomic analysis.</title>
        <authorList>
            <person name="Sheridan P.O."/>
            <person name="Walker A.W."/>
            <person name="Duncan S.H."/>
            <person name="Scott K.P."/>
            <person name="Toole P.W.O."/>
            <person name="Luis P."/>
            <person name="Flint H.J."/>
        </authorList>
    </citation>
    <scope>NUCLEOTIDE SEQUENCE [LARGE SCALE GENOMIC DNA]</scope>
    <source>
        <strain evidence="2 3">JK626</strain>
    </source>
</reference>